<evidence type="ECO:0000313" key="7">
    <source>
        <dbReference type="EMBL" id="VAX02499.1"/>
    </source>
</evidence>
<dbReference type="PANTHER" id="PTHR30558">
    <property type="entry name" value="EXBD MEMBRANE COMPONENT OF PMF-DRIVEN MACROMOLECULE IMPORT SYSTEM"/>
    <property type="match status" value="1"/>
</dbReference>
<dbReference type="AlphaFoldDB" id="A0A3B1A9U2"/>
<keyword evidence="5 6" id="KW-0472">Membrane</keyword>
<evidence type="ECO:0000256" key="1">
    <source>
        <dbReference type="ARBA" id="ARBA00004162"/>
    </source>
</evidence>
<dbReference type="PANTHER" id="PTHR30558:SF3">
    <property type="entry name" value="BIOPOLYMER TRANSPORT PROTEIN EXBD-RELATED"/>
    <property type="match status" value="1"/>
</dbReference>
<dbReference type="GO" id="GO:0022857">
    <property type="term" value="F:transmembrane transporter activity"/>
    <property type="evidence" value="ECO:0007669"/>
    <property type="project" value="InterPro"/>
</dbReference>
<evidence type="ECO:0000256" key="3">
    <source>
        <dbReference type="ARBA" id="ARBA00022692"/>
    </source>
</evidence>
<reference evidence="7" key="1">
    <citation type="submission" date="2018-06" db="EMBL/GenBank/DDBJ databases">
        <authorList>
            <person name="Zhirakovskaya E."/>
        </authorList>
    </citation>
    <scope>NUCLEOTIDE SEQUENCE</scope>
</reference>
<accession>A0A3B1A9U2</accession>
<evidence type="ECO:0000256" key="5">
    <source>
        <dbReference type="ARBA" id="ARBA00023136"/>
    </source>
</evidence>
<feature type="transmembrane region" description="Helical" evidence="6">
    <location>
        <begin position="20"/>
        <end position="41"/>
    </location>
</feature>
<organism evidence="7">
    <name type="scientific">hydrothermal vent metagenome</name>
    <dbReference type="NCBI Taxonomy" id="652676"/>
    <lineage>
        <taxon>unclassified sequences</taxon>
        <taxon>metagenomes</taxon>
        <taxon>ecological metagenomes</taxon>
    </lineage>
</organism>
<evidence type="ECO:0000256" key="2">
    <source>
        <dbReference type="ARBA" id="ARBA00022475"/>
    </source>
</evidence>
<evidence type="ECO:0000256" key="4">
    <source>
        <dbReference type="ARBA" id="ARBA00022989"/>
    </source>
</evidence>
<gene>
    <name evidence="7" type="ORF">MNBD_GAMMA20-932</name>
</gene>
<dbReference type="EMBL" id="UOFU01000275">
    <property type="protein sequence ID" value="VAX02499.1"/>
    <property type="molecule type" value="Genomic_DNA"/>
</dbReference>
<dbReference type="Gene3D" id="3.30.420.270">
    <property type="match status" value="1"/>
</dbReference>
<protein>
    <recommendedName>
        <fullName evidence="8">Biopolymer transport protein ExbD/TolR</fullName>
    </recommendedName>
</protein>
<sequence>MSTDDLCPMPAVNTGKPEISMAPLVDIVFLLLIFFMVTTVFPENDGLLIEKPSSENAAALDNEHVIIKLDRQGIAYMEERPVTADDIKRLLEIELTSKPQRAVTIHADRRATTESLIDVIDAAKAGGARQLGIATDEKRD</sequence>
<keyword evidence="3 6" id="KW-0812">Transmembrane</keyword>
<name>A0A3B1A9U2_9ZZZZ</name>
<evidence type="ECO:0008006" key="8">
    <source>
        <dbReference type="Google" id="ProtNLM"/>
    </source>
</evidence>
<dbReference type="GO" id="GO:0005886">
    <property type="term" value="C:plasma membrane"/>
    <property type="evidence" value="ECO:0007669"/>
    <property type="project" value="UniProtKB-SubCell"/>
</dbReference>
<dbReference type="InterPro" id="IPR003400">
    <property type="entry name" value="ExbD"/>
</dbReference>
<evidence type="ECO:0000256" key="6">
    <source>
        <dbReference type="SAM" id="Phobius"/>
    </source>
</evidence>
<dbReference type="Pfam" id="PF02472">
    <property type="entry name" value="ExbD"/>
    <property type="match status" value="1"/>
</dbReference>
<proteinExistence type="predicted"/>
<keyword evidence="2" id="KW-1003">Cell membrane</keyword>
<comment type="subcellular location">
    <subcellularLocation>
        <location evidence="1">Cell membrane</location>
        <topology evidence="1">Single-pass membrane protein</topology>
    </subcellularLocation>
</comment>
<keyword evidence="4 6" id="KW-1133">Transmembrane helix</keyword>